<comment type="subcellular location">
    <subcellularLocation>
        <location evidence="1">Membrane</location>
        <topology evidence="1">Lipid-anchor</topology>
    </subcellularLocation>
</comment>
<evidence type="ECO:0000256" key="7">
    <source>
        <dbReference type="ARBA" id="ARBA00023288"/>
    </source>
</evidence>
<dbReference type="Gene3D" id="3.30.300.210">
    <property type="entry name" value="Nutrient germinant receptor protein C, domain 3"/>
    <property type="match status" value="1"/>
</dbReference>
<dbReference type="InterPro" id="IPR038501">
    <property type="entry name" value="Spore_GerAC_C_sf"/>
</dbReference>
<dbReference type="PANTHER" id="PTHR35789">
    <property type="entry name" value="SPORE GERMINATION PROTEIN B3"/>
    <property type="match status" value="1"/>
</dbReference>
<sequence>MKNLCRLSGLFVFVMVLLTGCGFKDIDKRAFVVGIGIDKTEQNQEGYEVTLKVAFPSSGSEELGDQFELLSSKGSTIAEAIQLIKAKVSNELDFGHMKVIVLGEKVLSKDIGKTMDWFTRRRDIQQIALITIGKPDAKTILSIEPKGERLPSNKLFMFFDEAGTESPYVTTKFLYNLRRDLEERGIDGYLPIVQAEKDNFSITTMSVFKQGVDPLHLTKKETKLFNMLKKGYDKESIKVNAKDEFFMLAVDSLNTEYQIKQKQNQKISIEVIVDISGVIEESKVELKEGKLDKYNKLAEKVLTKDINKLLAKFQETKMDPVGFGLRYRATRSGTENEKWKAWKSLYPEAGINVRVNADITGTGIIE</sequence>
<reference evidence="10 11" key="1">
    <citation type="journal article" date="2019" name="Int. J. Syst. Evol. Microbiol.">
        <title>The Global Catalogue of Microorganisms (GCM) 10K type strain sequencing project: providing services to taxonomists for standard genome sequencing and annotation.</title>
        <authorList>
            <consortium name="The Broad Institute Genomics Platform"/>
            <consortium name="The Broad Institute Genome Sequencing Center for Infectious Disease"/>
            <person name="Wu L."/>
            <person name="Ma J."/>
        </authorList>
    </citation>
    <scope>NUCLEOTIDE SEQUENCE [LARGE SCALE GENOMIC DNA]</scope>
    <source>
        <strain evidence="10 11">JCM 12389</strain>
    </source>
</reference>
<evidence type="ECO:0000256" key="5">
    <source>
        <dbReference type="ARBA" id="ARBA00023136"/>
    </source>
</evidence>
<evidence type="ECO:0000256" key="6">
    <source>
        <dbReference type="ARBA" id="ARBA00023139"/>
    </source>
</evidence>
<keyword evidence="3" id="KW-0309">Germination</keyword>
<organism evidence="10 11">
    <name type="scientific">Salinibacillus aidingensis</name>
    <dbReference type="NCBI Taxonomy" id="237684"/>
    <lineage>
        <taxon>Bacteria</taxon>
        <taxon>Bacillati</taxon>
        <taxon>Bacillota</taxon>
        <taxon>Bacilli</taxon>
        <taxon>Bacillales</taxon>
        <taxon>Bacillaceae</taxon>
        <taxon>Salinibacillus</taxon>
    </lineage>
</organism>
<comment type="caution">
    <text evidence="10">The sequence shown here is derived from an EMBL/GenBank/DDBJ whole genome shotgun (WGS) entry which is preliminary data.</text>
</comment>
<dbReference type="PROSITE" id="PS51257">
    <property type="entry name" value="PROKAR_LIPOPROTEIN"/>
    <property type="match status" value="1"/>
</dbReference>
<protein>
    <submittedName>
        <fullName evidence="10">Spore germination protein GerBC</fullName>
    </submittedName>
</protein>
<dbReference type="Gene3D" id="6.20.190.10">
    <property type="entry name" value="Nutrient germinant receptor protein C, domain 1"/>
    <property type="match status" value="1"/>
</dbReference>
<keyword evidence="4" id="KW-0732">Signal</keyword>
<evidence type="ECO:0000313" key="11">
    <source>
        <dbReference type="Proteomes" id="UP001500880"/>
    </source>
</evidence>
<keyword evidence="6" id="KW-0564">Palmitate</keyword>
<keyword evidence="5" id="KW-0472">Membrane</keyword>
<keyword evidence="11" id="KW-1185">Reference proteome</keyword>
<evidence type="ECO:0000256" key="4">
    <source>
        <dbReference type="ARBA" id="ARBA00022729"/>
    </source>
</evidence>
<keyword evidence="7" id="KW-0449">Lipoprotein</keyword>
<dbReference type="Pfam" id="PF05504">
    <property type="entry name" value="Spore_GerAC"/>
    <property type="match status" value="1"/>
</dbReference>
<feature type="domain" description="Spore germination protein N-terminal" evidence="9">
    <location>
        <begin position="24"/>
        <end position="194"/>
    </location>
</feature>
<feature type="domain" description="Spore germination GerAC-like C-terminal" evidence="8">
    <location>
        <begin position="216"/>
        <end position="363"/>
    </location>
</feature>
<gene>
    <name evidence="10" type="primary">gerBC</name>
    <name evidence="10" type="ORF">GCM10008986_32380</name>
</gene>
<dbReference type="EMBL" id="BAAADO010000008">
    <property type="protein sequence ID" value="GAA0502299.1"/>
    <property type="molecule type" value="Genomic_DNA"/>
</dbReference>
<dbReference type="Pfam" id="PF25198">
    <property type="entry name" value="Spore_GerAC_N"/>
    <property type="match status" value="1"/>
</dbReference>
<dbReference type="NCBIfam" id="TIGR02887">
    <property type="entry name" value="spore_ger_x_C"/>
    <property type="match status" value="1"/>
</dbReference>
<dbReference type="InterPro" id="IPR008844">
    <property type="entry name" value="Spore_GerAC-like"/>
</dbReference>
<evidence type="ECO:0000313" key="10">
    <source>
        <dbReference type="EMBL" id="GAA0502299.1"/>
    </source>
</evidence>
<evidence type="ECO:0000256" key="1">
    <source>
        <dbReference type="ARBA" id="ARBA00004635"/>
    </source>
</evidence>
<dbReference type="InterPro" id="IPR057336">
    <property type="entry name" value="GerAC_N"/>
</dbReference>
<name>A0ABN1BPL7_9BACI</name>
<dbReference type="PANTHER" id="PTHR35789:SF1">
    <property type="entry name" value="SPORE GERMINATION PROTEIN B3"/>
    <property type="match status" value="1"/>
</dbReference>
<accession>A0ABN1BPL7</accession>
<dbReference type="Proteomes" id="UP001500880">
    <property type="component" value="Unassembled WGS sequence"/>
</dbReference>
<comment type="similarity">
    <text evidence="2">Belongs to the GerABKC lipoprotein family.</text>
</comment>
<dbReference type="InterPro" id="IPR046953">
    <property type="entry name" value="Spore_GerAC-like_C"/>
</dbReference>
<evidence type="ECO:0000259" key="9">
    <source>
        <dbReference type="Pfam" id="PF25198"/>
    </source>
</evidence>
<evidence type="ECO:0000259" key="8">
    <source>
        <dbReference type="Pfam" id="PF05504"/>
    </source>
</evidence>
<proteinExistence type="inferred from homology"/>
<dbReference type="RefSeq" id="WP_343843383.1">
    <property type="nucleotide sequence ID" value="NZ_BAAADO010000008.1"/>
</dbReference>
<evidence type="ECO:0000256" key="3">
    <source>
        <dbReference type="ARBA" id="ARBA00022544"/>
    </source>
</evidence>
<evidence type="ECO:0000256" key="2">
    <source>
        <dbReference type="ARBA" id="ARBA00007886"/>
    </source>
</evidence>